<evidence type="ECO:0000256" key="3">
    <source>
        <dbReference type="ARBA" id="ARBA00022679"/>
    </source>
</evidence>
<dbReference type="SMART" id="SM00119">
    <property type="entry name" value="HECTc"/>
    <property type="match status" value="1"/>
</dbReference>
<dbReference type="Gene3D" id="3.90.1750.10">
    <property type="entry name" value="Hect, E3 ligase catalytic domains"/>
    <property type="match status" value="1"/>
</dbReference>
<evidence type="ECO:0000259" key="6">
    <source>
        <dbReference type="PROSITE" id="PS50237"/>
    </source>
</evidence>
<dbReference type="PANTHER" id="PTHR45700">
    <property type="entry name" value="UBIQUITIN-PROTEIN LIGASE E3C"/>
    <property type="match status" value="1"/>
</dbReference>
<evidence type="ECO:0000313" key="7">
    <source>
        <dbReference type="EMBL" id="KAF2092125.1"/>
    </source>
</evidence>
<comment type="catalytic activity">
    <reaction evidence="1">
        <text>S-ubiquitinyl-[E2 ubiquitin-conjugating enzyme]-L-cysteine + [acceptor protein]-L-lysine = [E2 ubiquitin-conjugating enzyme]-L-cysteine + N(6)-ubiquitinyl-[acceptor protein]-L-lysine.</text>
        <dbReference type="EC" id="2.3.2.26"/>
    </reaction>
</comment>
<comment type="caution">
    <text evidence="7">The sequence shown here is derived from an EMBL/GenBank/DDBJ whole genome shotgun (WGS) entry which is preliminary data.</text>
</comment>
<dbReference type="PROSITE" id="PS50237">
    <property type="entry name" value="HECT"/>
    <property type="match status" value="1"/>
</dbReference>
<dbReference type="Proteomes" id="UP000799776">
    <property type="component" value="Unassembled WGS sequence"/>
</dbReference>
<proteinExistence type="predicted"/>
<dbReference type="Pfam" id="PF00632">
    <property type="entry name" value="HECT"/>
    <property type="match status" value="1"/>
</dbReference>
<dbReference type="PANTHER" id="PTHR45700:SF8">
    <property type="entry name" value="HECT-TYPE E3 UBIQUITIN TRANSFERASE"/>
    <property type="match status" value="1"/>
</dbReference>
<evidence type="ECO:0000313" key="8">
    <source>
        <dbReference type="Proteomes" id="UP000799776"/>
    </source>
</evidence>
<evidence type="ECO:0000256" key="1">
    <source>
        <dbReference type="ARBA" id="ARBA00000885"/>
    </source>
</evidence>
<dbReference type="FunFam" id="3.30.2410.10:FF:000003">
    <property type="entry name" value="probable E3 ubiquitin-protein ligase HERC4 isoform X1"/>
    <property type="match status" value="1"/>
</dbReference>
<dbReference type="GO" id="GO:0061630">
    <property type="term" value="F:ubiquitin protein ligase activity"/>
    <property type="evidence" value="ECO:0007669"/>
    <property type="project" value="UniProtKB-EC"/>
</dbReference>
<name>A0A9P4M0C1_9PEZI</name>
<dbReference type="GO" id="GO:0000209">
    <property type="term" value="P:protein polyubiquitination"/>
    <property type="evidence" value="ECO:0007669"/>
    <property type="project" value="InterPro"/>
</dbReference>
<dbReference type="EC" id="2.3.2.26" evidence="2"/>
<dbReference type="SUPFAM" id="SSF56204">
    <property type="entry name" value="Hect, E3 ligase catalytic domain"/>
    <property type="match status" value="1"/>
</dbReference>
<evidence type="ECO:0000256" key="5">
    <source>
        <dbReference type="PROSITE-ProRule" id="PRU00104"/>
    </source>
</evidence>
<feature type="domain" description="HECT" evidence="6">
    <location>
        <begin position="164"/>
        <end position="524"/>
    </location>
</feature>
<evidence type="ECO:0000256" key="4">
    <source>
        <dbReference type="ARBA" id="ARBA00022786"/>
    </source>
</evidence>
<feature type="active site" description="Glycyl thioester intermediate" evidence="5">
    <location>
        <position position="492"/>
    </location>
</feature>
<accession>A0A9P4M0C1</accession>
<dbReference type="InterPro" id="IPR044611">
    <property type="entry name" value="E3A/B/C-like"/>
</dbReference>
<evidence type="ECO:0000256" key="2">
    <source>
        <dbReference type="ARBA" id="ARBA00012485"/>
    </source>
</evidence>
<dbReference type="InterPro" id="IPR000569">
    <property type="entry name" value="HECT_dom"/>
</dbReference>
<organism evidence="7 8">
    <name type="scientific">Saccharata proteae CBS 121410</name>
    <dbReference type="NCBI Taxonomy" id="1314787"/>
    <lineage>
        <taxon>Eukaryota</taxon>
        <taxon>Fungi</taxon>
        <taxon>Dikarya</taxon>
        <taxon>Ascomycota</taxon>
        <taxon>Pezizomycotina</taxon>
        <taxon>Dothideomycetes</taxon>
        <taxon>Dothideomycetes incertae sedis</taxon>
        <taxon>Botryosphaeriales</taxon>
        <taxon>Saccharataceae</taxon>
        <taxon>Saccharata</taxon>
    </lineage>
</organism>
<gene>
    <name evidence="7" type="ORF">K490DRAFT_70797</name>
</gene>
<sequence length="524" mass="59426">MGQSVIESIIHFHDLGSGTSGYGSDLSRGTIPAFMEILRTLVLKNWDGGHEVKRWNVIGAALEMMEDLHDDPNTRHLLSFPFIFRDEDIVSYFRAINFAAMSRCFSSAGNNYHLQAKFRNHFVDRRWAGYLDQHYSVASSRYLVLDIRRSHVLEDTLDQLWGLEKRQLLRPLKVRMGADEGERGVDQGGVTQEFFKVALAEAFNPDNGMFTLDPTTRMAWFQPLSVAPLSHFQLIGLLFSLALYNGVTLPVTFPLALYAHLLSLPCTDIADGWPEIARSFDYILSSTEDIAETLSCGYEFAFEARGQTFHINMQHDQVHLPSPQTIFDYNEEVWATGHPIVWPIPLRKEDEAGFVTNENRDQYVKDYTHWLTYESVAPQLDAFAEGFATCVPAPSLSILSPTLLRSIIEGTTVIDTHALERVTCYEAGYHAKHPFIKTFWKLVHSYSNEEKRRLLEFVTASDRVPVQGIEKVAFWVQRNGPDEECLPTSSTCFGRLLLPEYKGEGKLRRKLGIALENSRGFGSA</sequence>
<keyword evidence="3" id="KW-0808">Transferase</keyword>
<protein>
    <recommendedName>
        <fullName evidence="2">HECT-type E3 ubiquitin transferase</fullName>
        <ecNumber evidence="2">2.3.2.26</ecNumber>
    </recommendedName>
</protein>
<dbReference type="Gene3D" id="3.30.2160.10">
    <property type="entry name" value="Hect, E3 ligase catalytic domain"/>
    <property type="match status" value="1"/>
</dbReference>
<dbReference type="EMBL" id="ML978711">
    <property type="protein sequence ID" value="KAF2092125.1"/>
    <property type="molecule type" value="Genomic_DNA"/>
</dbReference>
<keyword evidence="4 5" id="KW-0833">Ubl conjugation pathway</keyword>
<reference evidence="7" key="1">
    <citation type="journal article" date="2020" name="Stud. Mycol.">
        <title>101 Dothideomycetes genomes: a test case for predicting lifestyles and emergence of pathogens.</title>
        <authorList>
            <person name="Haridas S."/>
            <person name="Albert R."/>
            <person name="Binder M."/>
            <person name="Bloem J."/>
            <person name="Labutti K."/>
            <person name="Salamov A."/>
            <person name="Andreopoulos B."/>
            <person name="Baker S."/>
            <person name="Barry K."/>
            <person name="Bills G."/>
            <person name="Bluhm B."/>
            <person name="Cannon C."/>
            <person name="Castanera R."/>
            <person name="Culley D."/>
            <person name="Daum C."/>
            <person name="Ezra D."/>
            <person name="Gonzalez J."/>
            <person name="Henrissat B."/>
            <person name="Kuo A."/>
            <person name="Liang C."/>
            <person name="Lipzen A."/>
            <person name="Lutzoni F."/>
            <person name="Magnuson J."/>
            <person name="Mondo S."/>
            <person name="Nolan M."/>
            <person name="Ohm R."/>
            <person name="Pangilinan J."/>
            <person name="Park H.-J."/>
            <person name="Ramirez L."/>
            <person name="Alfaro M."/>
            <person name="Sun H."/>
            <person name="Tritt A."/>
            <person name="Yoshinaga Y."/>
            <person name="Zwiers L.-H."/>
            <person name="Turgeon B."/>
            <person name="Goodwin S."/>
            <person name="Spatafora J."/>
            <person name="Crous P."/>
            <person name="Grigoriev I."/>
        </authorList>
    </citation>
    <scope>NUCLEOTIDE SEQUENCE</scope>
    <source>
        <strain evidence="7">CBS 121410</strain>
    </source>
</reference>
<dbReference type="Gene3D" id="3.30.2410.10">
    <property type="entry name" value="Hect, E3 ligase catalytic domain"/>
    <property type="match status" value="1"/>
</dbReference>
<dbReference type="OrthoDB" id="5981550at2759"/>
<keyword evidence="8" id="KW-1185">Reference proteome</keyword>
<dbReference type="AlphaFoldDB" id="A0A9P4M0C1"/>
<dbReference type="InterPro" id="IPR035983">
    <property type="entry name" value="Hect_E3_ubiquitin_ligase"/>
</dbReference>